<dbReference type="Proteomes" id="UP001379533">
    <property type="component" value="Chromosome"/>
</dbReference>
<proteinExistence type="predicted"/>
<keyword evidence="3" id="KW-1185">Reference proteome</keyword>
<dbReference type="RefSeq" id="WP_394849022.1">
    <property type="nucleotide sequence ID" value="NZ_CP089982.1"/>
</dbReference>
<evidence type="ECO:0000313" key="3">
    <source>
        <dbReference type="Proteomes" id="UP001379533"/>
    </source>
</evidence>
<accession>A0ABZ2KM61</accession>
<organism evidence="2 3">
    <name type="scientific">Pendulispora brunnea</name>
    <dbReference type="NCBI Taxonomy" id="2905690"/>
    <lineage>
        <taxon>Bacteria</taxon>
        <taxon>Pseudomonadati</taxon>
        <taxon>Myxococcota</taxon>
        <taxon>Myxococcia</taxon>
        <taxon>Myxococcales</taxon>
        <taxon>Sorangiineae</taxon>
        <taxon>Pendulisporaceae</taxon>
        <taxon>Pendulispora</taxon>
    </lineage>
</organism>
<gene>
    <name evidence="2" type="ORF">LZC95_16415</name>
</gene>
<feature type="signal peptide" evidence="1">
    <location>
        <begin position="1"/>
        <end position="22"/>
    </location>
</feature>
<sequence>MASSRGLGLRAAFFGIAAWAFAAQADALVGAVDDDVQVVFRDGAGKDIDVAREHASLERTPPERAPATADAHYDDPDALRVVVAAATATAPALSLESIAASGTKLDRLPEIALEPVPCGAQMSSKLHCFASAPLRFVVDEIDRAHPVVESRSVRAEVGGAIVVSGRGRKLTTLRVAGPRQSPVGPIPRLRATLRPFVLRNVPGGGPAIGSTDAGAIAALRTELALASAVWGQCGVTFGPAQTLDVRVIDPPPSHLVAFGDDMGLPAGGGEVRVRALGRNLVVQTRPRDSADRVARQFAEAATRAGLVAVVSPNARIGPGAMGSVDVSLRRKGGQLVAAELIAATDPTLSVRVGAVDFSDGLQHFGDMDSMAGTLEERTLIKALDDGDPTTIELIVIPQFAGGGRIGESFIQSDLSSVRNVVLLDRAGIRARRSSLTLAHEMGHVLMNIPGHPDDYGIDTPTLLMDSDASDASPFGPRRLTVDECARVVRESGPKAKIPLLTEWPLGPLKETGK</sequence>
<protein>
    <submittedName>
        <fullName evidence="2">Uncharacterized protein</fullName>
    </submittedName>
</protein>
<evidence type="ECO:0000313" key="2">
    <source>
        <dbReference type="EMBL" id="WXA98408.1"/>
    </source>
</evidence>
<dbReference type="EMBL" id="CP089982">
    <property type="protein sequence ID" value="WXA98408.1"/>
    <property type="molecule type" value="Genomic_DNA"/>
</dbReference>
<keyword evidence="1" id="KW-0732">Signal</keyword>
<evidence type="ECO:0000256" key="1">
    <source>
        <dbReference type="SAM" id="SignalP"/>
    </source>
</evidence>
<reference evidence="2 3" key="1">
    <citation type="submission" date="2021-12" db="EMBL/GenBank/DDBJ databases">
        <title>Discovery of the Pendulisporaceae a myxobacterial family with distinct sporulation behavior and unique specialized metabolism.</title>
        <authorList>
            <person name="Garcia R."/>
            <person name="Popoff A."/>
            <person name="Bader C.D."/>
            <person name="Loehr J."/>
            <person name="Walesch S."/>
            <person name="Walt C."/>
            <person name="Boldt J."/>
            <person name="Bunk B."/>
            <person name="Haeckl F.J.F.P.J."/>
            <person name="Gunesch A.P."/>
            <person name="Birkelbach J."/>
            <person name="Nuebel U."/>
            <person name="Pietschmann T."/>
            <person name="Bach T."/>
            <person name="Mueller R."/>
        </authorList>
    </citation>
    <scope>NUCLEOTIDE SEQUENCE [LARGE SCALE GENOMIC DNA]</scope>
    <source>
        <strain evidence="2 3">MSr12523</strain>
    </source>
</reference>
<feature type="chain" id="PRO_5045781570" evidence="1">
    <location>
        <begin position="23"/>
        <end position="513"/>
    </location>
</feature>
<name>A0ABZ2KM61_9BACT</name>